<dbReference type="OrthoDB" id="1735926at2759"/>
<dbReference type="InterPro" id="IPR002178">
    <property type="entry name" value="PTS_EIIA_type-2_dom"/>
</dbReference>
<feature type="non-terminal residue" evidence="2">
    <location>
        <position position="1"/>
    </location>
</feature>
<feature type="non-terminal residue" evidence="2">
    <location>
        <position position="109"/>
    </location>
</feature>
<comment type="caution">
    <text evidence="2">The sequence shown here is derived from an EMBL/GenBank/DDBJ whole genome shotgun (WGS) entry which is preliminary data.</text>
</comment>
<dbReference type="GO" id="GO:0050801">
    <property type="term" value="P:monoatomic ion homeostasis"/>
    <property type="evidence" value="ECO:0007669"/>
    <property type="project" value="TreeGrafter"/>
</dbReference>
<keyword evidence="3" id="KW-1185">Reference proteome</keyword>
<proteinExistence type="predicted"/>
<evidence type="ECO:0000259" key="1">
    <source>
        <dbReference type="PROSITE" id="PS51094"/>
    </source>
</evidence>
<dbReference type="PANTHER" id="PTHR11453">
    <property type="entry name" value="ANION EXCHANGE PROTEIN"/>
    <property type="match status" value="1"/>
</dbReference>
<accession>A0A8J6B5P8</accession>
<feature type="domain" description="PTS EIIA type-2" evidence="1">
    <location>
        <begin position="1"/>
        <end position="83"/>
    </location>
</feature>
<gene>
    <name evidence="2" type="ORF">GDO78_017872</name>
</gene>
<dbReference type="Proteomes" id="UP000770717">
    <property type="component" value="Unassembled WGS sequence"/>
</dbReference>
<name>A0A8J6B5P8_ELECQ</name>
<dbReference type="PROSITE" id="PS51094">
    <property type="entry name" value="PTS_EIIA_TYPE_2"/>
    <property type="match status" value="1"/>
</dbReference>
<organism evidence="2 3">
    <name type="scientific">Eleutherodactylus coqui</name>
    <name type="common">Puerto Rican coqui</name>
    <dbReference type="NCBI Taxonomy" id="57060"/>
    <lineage>
        <taxon>Eukaryota</taxon>
        <taxon>Metazoa</taxon>
        <taxon>Chordata</taxon>
        <taxon>Craniata</taxon>
        <taxon>Vertebrata</taxon>
        <taxon>Euteleostomi</taxon>
        <taxon>Amphibia</taxon>
        <taxon>Batrachia</taxon>
        <taxon>Anura</taxon>
        <taxon>Neobatrachia</taxon>
        <taxon>Hyloidea</taxon>
        <taxon>Eleutherodactylidae</taxon>
        <taxon>Eleutherodactylinae</taxon>
        <taxon>Eleutherodactylus</taxon>
        <taxon>Eleutherodactylus</taxon>
    </lineage>
</organism>
<dbReference type="GO" id="GO:0006820">
    <property type="term" value="P:monoatomic anion transport"/>
    <property type="evidence" value="ECO:0007669"/>
    <property type="project" value="InterPro"/>
</dbReference>
<dbReference type="GO" id="GO:0005452">
    <property type="term" value="F:solute:inorganic anion antiporter activity"/>
    <property type="evidence" value="ECO:0007669"/>
    <property type="project" value="InterPro"/>
</dbReference>
<sequence>CTIKSLQRRHVCISRLERPQNWGENSCEVRFVILVLAPPKMKSTKTATEVGRTFATMFSDIAFRQKLLETKTEEEFKEALVHQRHLLTVVNRHSSVNDGHKVHSHKPLK</sequence>
<dbReference type="SUPFAM" id="SSF55804">
    <property type="entry name" value="Phoshotransferase/anion transport protein"/>
    <property type="match status" value="1"/>
</dbReference>
<dbReference type="Gene3D" id="3.40.930.10">
    <property type="entry name" value="Mannitol-specific EII, Chain A"/>
    <property type="match status" value="1"/>
</dbReference>
<evidence type="ECO:0000313" key="2">
    <source>
        <dbReference type="EMBL" id="KAG9461161.1"/>
    </source>
</evidence>
<protein>
    <recommendedName>
        <fullName evidence="1">PTS EIIA type-2 domain-containing protein</fullName>
    </recommendedName>
</protein>
<evidence type="ECO:0000313" key="3">
    <source>
        <dbReference type="Proteomes" id="UP000770717"/>
    </source>
</evidence>
<dbReference type="InterPro" id="IPR003020">
    <property type="entry name" value="HCO3_transpt_euk"/>
</dbReference>
<dbReference type="FunFam" id="3.40.930.10:FF:000019">
    <property type="entry name" value="Solute carrier family 4 member 11"/>
    <property type="match status" value="1"/>
</dbReference>
<dbReference type="InterPro" id="IPR016152">
    <property type="entry name" value="PTrfase/Anion_transptr"/>
</dbReference>
<reference evidence="2" key="1">
    <citation type="thesis" date="2020" institute="ProQuest LLC" country="789 East Eisenhower Parkway, Ann Arbor, MI, USA">
        <title>Comparative Genomics and Chromosome Evolution.</title>
        <authorList>
            <person name="Mudd A.B."/>
        </authorList>
    </citation>
    <scope>NUCLEOTIDE SEQUENCE</scope>
    <source>
        <strain evidence="2">HN-11 Male</strain>
        <tissue evidence="2">Kidney and liver</tissue>
    </source>
</reference>
<dbReference type="PANTHER" id="PTHR11453:SF127">
    <property type="entry name" value="SOLUTE CARRIER FAMILY 4 MEMBER 11"/>
    <property type="match status" value="1"/>
</dbReference>
<dbReference type="GO" id="GO:0016323">
    <property type="term" value="C:basolateral plasma membrane"/>
    <property type="evidence" value="ECO:0007669"/>
    <property type="project" value="TreeGrafter"/>
</dbReference>
<dbReference type="AlphaFoldDB" id="A0A8J6B5P8"/>
<dbReference type="EMBL" id="WNTK01027710">
    <property type="protein sequence ID" value="KAG9461161.1"/>
    <property type="molecule type" value="Genomic_DNA"/>
</dbReference>